<keyword evidence="3" id="KW-1185">Reference proteome</keyword>
<feature type="domain" description="DAGKc" evidence="1">
    <location>
        <begin position="3"/>
        <end position="132"/>
    </location>
</feature>
<sequence length="307" mass="33663">MAELARRISILVNPGSGKRRGAEKLREVTGAASAHPEVTVRKLERHRPLADQAQSAVAEGYDIVAAAGGDGTICGIAAALAKSGQVMGVLPLGTFNYFARSLDIPQELGPALDLLRTGEARPINVGSVNDRLFLNNASLGAYPSILKSREEIYSRWGRSRVAAYWSVLVALCRRSHSIRLRLVADGQEHRFRTPLVFIMLNAYQLRQHELDGEDIIRRGKFAVFVAPDLTRFGMIRTAIGLATGRLEKARDFTLIEARELLIDTGRPRDLVARDGERETMRGPFRFTLLSDALRVIAPAVGQTADPA</sequence>
<dbReference type="InterPro" id="IPR001206">
    <property type="entry name" value="Diacylglycerol_kinase_cat_dom"/>
</dbReference>
<dbReference type="SUPFAM" id="SSF111331">
    <property type="entry name" value="NAD kinase/diacylglycerol kinase-like"/>
    <property type="match status" value="1"/>
</dbReference>
<evidence type="ECO:0000313" key="3">
    <source>
        <dbReference type="Proteomes" id="UP001597353"/>
    </source>
</evidence>
<name>A0ABW4S609_9RHOB</name>
<dbReference type="EMBL" id="JBHUGH010000009">
    <property type="protein sequence ID" value="MFD1913019.1"/>
    <property type="molecule type" value="Genomic_DNA"/>
</dbReference>
<dbReference type="PROSITE" id="PS50146">
    <property type="entry name" value="DAGK"/>
    <property type="match status" value="1"/>
</dbReference>
<dbReference type="GO" id="GO:0016301">
    <property type="term" value="F:kinase activity"/>
    <property type="evidence" value="ECO:0007669"/>
    <property type="project" value="UniProtKB-KW"/>
</dbReference>
<dbReference type="Gene3D" id="2.60.200.40">
    <property type="match status" value="1"/>
</dbReference>
<keyword evidence="2" id="KW-0808">Transferase</keyword>
<gene>
    <name evidence="2" type="ORF">ACFSGJ_12430</name>
</gene>
<dbReference type="Proteomes" id="UP001597353">
    <property type="component" value="Unassembled WGS sequence"/>
</dbReference>
<dbReference type="Pfam" id="PF00781">
    <property type="entry name" value="DAGK_cat"/>
    <property type="match status" value="1"/>
</dbReference>
<protein>
    <submittedName>
        <fullName evidence="2">Diacylglycerol/lipid kinase family protein</fullName>
        <ecNumber evidence="2">2.7.1.-</ecNumber>
    </submittedName>
</protein>
<evidence type="ECO:0000313" key="2">
    <source>
        <dbReference type="EMBL" id="MFD1913019.1"/>
    </source>
</evidence>
<dbReference type="RefSeq" id="WP_390262161.1">
    <property type="nucleotide sequence ID" value="NZ_JBHUGH010000009.1"/>
</dbReference>
<dbReference type="SMART" id="SM00046">
    <property type="entry name" value="DAGKc"/>
    <property type="match status" value="1"/>
</dbReference>
<reference evidence="3" key="1">
    <citation type="journal article" date="2019" name="Int. J. Syst. Evol. Microbiol.">
        <title>The Global Catalogue of Microorganisms (GCM) 10K type strain sequencing project: providing services to taxonomists for standard genome sequencing and annotation.</title>
        <authorList>
            <consortium name="The Broad Institute Genomics Platform"/>
            <consortium name="The Broad Institute Genome Sequencing Center for Infectious Disease"/>
            <person name="Wu L."/>
            <person name="Ma J."/>
        </authorList>
    </citation>
    <scope>NUCLEOTIDE SEQUENCE [LARGE SCALE GENOMIC DNA]</scope>
    <source>
        <strain evidence="3">CGMCC 4.7242</strain>
    </source>
</reference>
<dbReference type="PANTHER" id="PTHR12358">
    <property type="entry name" value="SPHINGOSINE KINASE"/>
    <property type="match status" value="1"/>
</dbReference>
<dbReference type="Gene3D" id="3.40.50.10330">
    <property type="entry name" value="Probable inorganic polyphosphate/atp-NAD kinase, domain 1"/>
    <property type="match status" value="1"/>
</dbReference>
<accession>A0ABW4S609</accession>
<keyword evidence="2" id="KW-0418">Kinase</keyword>
<evidence type="ECO:0000259" key="1">
    <source>
        <dbReference type="PROSITE" id="PS50146"/>
    </source>
</evidence>
<dbReference type="InterPro" id="IPR050187">
    <property type="entry name" value="Lipid_Phosphate_FormReg"/>
</dbReference>
<dbReference type="PANTHER" id="PTHR12358:SF54">
    <property type="entry name" value="SPHINGOSINE KINASE RELATED PROTEIN"/>
    <property type="match status" value="1"/>
</dbReference>
<dbReference type="InterPro" id="IPR017438">
    <property type="entry name" value="ATP-NAD_kinase_N"/>
</dbReference>
<dbReference type="EC" id="2.7.1.-" evidence="2"/>
<comment type="caution">
    <text evidence="2">The sequence shown here is derived from an EMBL/GenBank/DDBJ whole genome shotgun (WGS) entry which is preliminary data.</text>
</comment>
<dbReference type="InterPro" id="IPR016064">
    <property type="entry name" value="NAD/diacylglycerol_kinase_sf"/>
</dbReference>
<proteinExistence type="predicted"/>
<organism evidence="2 3">
    <name type="scientific">Halodurantibacterium flavum</name>
    <dbReference type="NCBI Taxonomy" id="1382802"/>
    <lineage>
        <taxon>Bacteria</taxon>
        <taxon>Pseudomonadati</taxon>
        <taxon>Pseudomonadota</taxon>
        <taxon>Alphaproteobacteria</taxon>
        <taxon>Rhodobacterales</taxon>
        <taxon>Paracoccaceae</taxon>
        <taxon>Halodurantibacterium</taxon>
    </lineage>
</organism>